<accession>A0A103XJM1</accession>
<feature type="transmembrane region" description="Helical" evidence="8">
    <location>
        <begin position="55"/>
        <end position="73"/>
    </location>
</feature>
<keyword evidence="3 9" id="KW-0732">Signal</keyword>
<keyword evidence="5 8" id="KW-0472">Membrane</keyword>
<sequence>MEGKTILVSVLLVVLGVAAAVAGFAAESKRVKKNDIKVEYDGGYEPICEYPSSPAMGLALAAAVALALARIIVTSTTGGCCRCCRTIPNLRNIARVCIVISWITSVVAIFLFLGGAKLSSKKGVEIEANGMYYCYTVRPGIFLGAGIMGLVGVLLGLVYYHFYVSAAKGANEKSGVEVELEAPPINDGKKPRVNDGKKPPMTDGKKPPMTDGKKPPKPLQK</sequence>
<gene>
    <name evidence="10" type="ORF">Ccrd_006070</name>
</gene>
<evidence type="ECO:0000256" key="1">
    <source>
        <dbReference type="ARBA" id="ARBA00004127"/>
    </source>
</evidence>
<reference evidence="10 11" key="1">
    <citation type="journal article" date="2016" name="Sci. Rep.">
        <title>The genome sequence of the outbreeding globe artichoke constructed de novo incorporating a phase-aware low-pass sequencing strategy of F1 progeny.</title>
        <authorList>
            <person name="Scaglione D."/>
            <person name="Reyes-Chin-Wo S."/>
            <person name="Acquadro A."/>
            <person name="Froenicke L."/>
            <person name="Portis E."/>
            <person name="Beitel C."/>
            <person name="Tirone M."/>
            <person name="Mauro R."/>
            <person name="Lo Monaco A."/>
            <person name="Mauromicale G."/>
            <person name="Faccioli P."/>
            <person name="Cattivelli L."/>
            <person name="Rieseberg L."/>
            <person name="Michelmore R."/>
            <person name="Lanteri S."/>
        </authorList>
    </citation>
    <scope>NUCLEOTIDE SEQUENCE [LARGE SCALE GENOMIC DNA]</scope>
    <source>
        <strain evidence="10">2C</strain>
    </source>
</reference>
<comment type="similarity">
    <text evidence="6">Belongs to the DESIGUAL family.</text>
</comment>
<evidence type="ECO:0000256" key="5">
    <source>
        <dbReference type="ARBA" id="ARBA00023136"/>
    </source>
</evidence>
<dbReference type="STRING" id="59895.A0A103XJM1"/>
<evidence type="ECO:0000313" key="10">
    <source>
        <dbReference type="EMBL" id="KVH91903.1"/>
    </source>
</evidence>
<keyword evidence="2 8" id="KW-0812">Transmembrane</keyword>
<dbReference type="OrthoDB" id="678343at2759"/>
<proteinExistence type="inferred from homology"/>
<evidence type="ECO:0000256" key="6">
    <source>
        <dbReference type="ARBA" id="ARBA00029467"/>
    </source>
</evidence>
<evidence type="ECO:0000256" key="4">
    <source>
        <dbReference type="ARBA" id="ARBA00022989"/>
    </source>
</evidence>
<dbReference type="InterPro" id="IPR009606">
    <property type="entry name" value="DEAL/Modifying_wall_lignin1/2"/>
</dbReference>
<dbReference type="PANTHER" id="PTHR31769">
    <property type="entry name" value="OS07G0462200 PROTEIN-RELATED"/>
    <property type="match status" value="1"/>
</dbReference>
<evidence type="ECO:0000256" key="2">
    <source>
        <dbReference type="ARBA" id="ARBA00022692"/>
    </source>
</evidence>
<feature type="compositionally biased region" description="Basic and acidic residues" evidence="7">
    <location>
        <begin position="187"/>
        <end position="214"/>
    </location>
</feature>
<dbReference type="Gramene" id="KVH91903">
    <property type="protein sequence ID" value="KVH91903"/>
    <property type="gene ID" value="Ccrd_006070"/>
</dbReference>
<evidence type="ECO:0000313" key="11">
    <source>
        <dbReference type="Proteomes" id="UP000243975"/>
    </source>
</evidence>
<comment type="caution">
    <text evidence="10">The sequence shown here is derived from an EMBL/GenBank/DDBJ whole genome shotgun (WGS) entry which is preliminary data.</text>
</comment>
<name>A0A103XJM1_CYNCS</name>
<dbReference type="OMA" id="NIARVCI"/>
<protein>
    <submittedName>
        <fullName evidence="10">Uncharacterized protein</fullName>
    </submittedName>
</protein>
<evidence type="ECO:0000256" key="7">
    <source>
        <dbReference type="SAM" id="MobiDB-lite"/>
    </source>
</evidence>
<organism evidence="10 11">
    <name type="scientific">Cynara cardunculus var. scolymus</name>
    <name type="common">Globe artichoke</name>
    <name type="synonym">Cynara scolymus</name>
    <dbReference type="NCBI Taxonomy" id="59895"/>
    <lineage>
        <taxon>Eukaryota</taxon>
        <taxon>Viridiplantae</taxon>
        <taxon>Streptophyta</taxon>
        <taxon>Embryophyta</taxon>
        <taxon>Tracheophyta</taxon>
        <taxon>Spermatophyta</taxon>
        <taxon>Magnoliopsida</taxon>
        <taxon>eudicotyledons</taxon>
        <taxon>Gunneridae</taxon>
        <taxon>Pentapetalae</taxon>
        <taxon>asterids</taxon>
        <taxon>campanulids</taxon>
        <taxon>Asterales</taxon>
        <taxon>Asteraceae</taxon>
        <taxon>Carduoideae</taxon>
        <taxon>Cardueae</taxon>
        <taxon>Carduinae</taxon>
        <taxon>Cynara</taxon>
    </lineage>
</organism>
<keyword evidence="11" id="KW-1185">Reference proteome</keyword>
<feature type="chain" id="PRO_5007118842" evidence="9">
    <location>
        <begin position="21"/>
        <end position="221"/>
    </location>
</feature>
<dbReference type="Proteomes" id="UP000243975">
    <property type="component" value="Unassembled WGS sequence"/>
</dbReference>
<feature type="signal peptide" evidence="9">
    <location>
        <begin position="1"/>
        <end position="20"/>
    </location>
</feature>
<evidence type="ECO:0000256" key="3">
    <source>
        <dbReference type="ARBA" id="ARBA00022729"/>
    </source>
</evidence>
<dbReference type="Pfam" id="PF06749">
    <property type="entry name" value="DUF1218"/>
    <property type="match status" value="1"/>
</dbReference>
<feature type="transmembrane region" description="Helical" evidence="8">
    <location>
        <begin position="141"/>
        <end position="163"/>
    </location>
</feature>
<comment type="subcellular location">
    <subcellularLocation>
        <location evidence="1">Endomembrane system</location>
        <topology evidence="1">Multi-pass membrane protein</topology>
    </subcellularLocation>
</comment>
<dbReference type="GO" id="GO:0012505">
    <property type="term" value="C:endomembrane system"/>
    <property type="evidence" value="ECO:0007669"/>
    <property type="project" value="UniProtKB-SubCell"/>
</dbReference>
<dbReference type="AlphaFoldDB" id="A0A103XJM1"/>
<evidence type="ECO:0000256" key="9">
    <source>
        <dbReference type="SAM" id="SignalP"/>
    </source>
</evidence>
<dbReference type="EMBL" id="LEKV01004898">
    <property type="protein sequence ID" value="KVH91903.1"/>
    <property type="molecule type" value="Genomic_DNA"/>
</dbReference>
<dbReference type="InterPro" id="IPR052222">
    <property type="entry name" value="DESIGUAL"/>
</dbReference>
<keyword evidence="4 8" id="KW-1133">Transmembrane helix</keyword>
<feature type="transmembrane region" description="Helical" evidence="8">
    <location>
        <begin position="93"/>
        <end position="113"/>
    </location>
</feature>
<feature type="region of interest" description="Disordered" evidence="7">
    <location>
        <begin position="175"/>
        <end position="221"/>
    </location>
</feature>
<evidence type="ECO:0000256" key="8">
    <source>
        <dbReference type="SAM" id="Phobius"/>
    </source>
</evidence>